<feature type="region of interest" description="Disordered" evidence="1">
    <location>
        <begin position="1"/>
        <end position="48"/>
    </location>
</feature>
<name>A0A0D2NZD4_HYPSF</name>
<keyword evidence="3" id="KW-1185">Reference proteome</keyword>
<gene>
    <name evidence="2" type="ORF">HYPSUDRAFT_684068</name>
</gene>
<dbReference type="EMBL" id="KN817555">
    <property type="protein sequence ID" value="KJA21831.1"/>
    <property type="molecule type" value="Genomic_DNA"/>
</dbReference>
<feature type="compositionally biased region" description="Basic residues" evidence="1">
    <location>
        <begin position="1"/>
        <end position="10"/>
    </location>
</feature>
<evidence type="ECO:0000313" key="2">
    <source>
        <dbReference type="EMBL" id="KJA21831.1"/>
    </source>
</evidence>
<protein>
    <submittedName>
        <fullName evidence="2">Uncharacterized protein</fullName>
    </submittedName>
</protein>
<sequence>MPRRATRVIARRASSTHGASGLCGKRIARPRRSTAGQSATQRAARPIPDLPTANARLNVCPAPAKLKFSRAASRVQRSVTIVISLLSELLAPARCARHLPARASGLCIRAGFPAYQAISGTRRACTAIIAATRIARRGRGRASGVACVN</sequence>
<reference evidence="3" key="1">
    <citation type="submission" date="2014-04" db="EMBL/GenBank/DDBJ databases">
        <title>Evolutionary Origins and Diversification of the Mycorrhizal Mutualists.</title>
        <authorList>
            <consortium name="DOE Joint Genome Institute"/>
            <consortium name="Mycorrhizal Genomics Consortium"/>
            <person name="Kohler A."/>
            <person name="Kuo A."/>
            <person name="Nagy L.G."/>
            <person name="Floudas D."/>
            <person name="Copeland A."/>
            <person name="Barry K.W."/>
            <person name="Cichocki N."/>
            <person name="Veneault-Fourrey C."/>
            <person name="LaButti K."/>
            <person name="Lindquist E.A."/>
            <person name="Lipzen A."/>
            <person name="Lundell T."/>
            <person name="Morin E."/>
            <person name="Murat C."/>
            <person name="Riley R."/>
            <person name="Ohm R."/>
            <person name="Sun H."/>
            <person name="Tunlid A."/>
            <person name="Henrissat B."/>
            <person name="Grigoriev I.V."/>
            <person name="Hibbett D.S."/>
            <person name="Martin F."/>
        </authorList>
    </citation>
    <scope>NUCLEOTIDE SEQUENCE [LARGE SCALE GENOMIC DNA]</scope>
    <source>
        <strain evidence="3">FD-334 SS-4</strain>
    </source>
</reference>
<evidence type="ECO:0000256" key="1">
    <source>
        <dbReference type="SAM" id="MobiDB-lite"/>
    </source>
</evidence>
<dbReference type="Proteomes" id="UP000054270">
    <property type="component" value="Unassembled WGS sequence"/>
</dbReference>
<dbReference type="AlphaFoldDB" id="A0A0D2NZD4"/>
<proteinExistence type="predicted"/>
<accession>A0A0D2NZD4</accession>
<evidence type="ECO:0000313" key="3">
    <source>
        <dbReference type="Proteomes" id="UP000054270"/>
    </source>
</evidence>
<organism evidence="2 3">
    <name type="scientific">Hypholoma sublateritium (strain FD-334 SS-4)</name>
    <dbReference type="NCBI Taxonomy" id="945553"/>
    <lineage>
        <taxon>Eukaryota</taxon>
        <taxon>Fungi</taxon>
        <taxon>Dikarya</taxon>
        <taxon>Basidiomycota</taxon>
        <taxon>Agaricomycotina</taxon>
        <taxon>Agaricomycetes</taxon>
        <taxon>Agaricomycetidae</taxon>
        <taxon>Agaricales</taxon>
        <taxon>Agaricineae</taxon>
        <taxon>Strophariaceae</taxon>
        <taxon>Hypholoma</taxon>
    </lineage>
</organism>